<organism evidence="9 10">
    <name type="scientific">Puccinia graminis f. sp. tritici (strain CRL 75-36-700-3 / race SCCL)</name>
    <name type="common">Black stem rust fungus</name>
    <dbReference type="NCBI Taxonomy" id="418459"/>
    <lineage>
        <taxon>Eukaryota</taxon>
        <taxon>Fungi</taxon>
        <taxon>Dikarya</taxon>
        <taxon>Basidiomycota</taxon>
        <taxon>Pucciniomycotina</taxon>
        <taxon>Pucciniomycetes</taxon>
        <taxon>Pucciniales</taxon>
        <taxon>Pucciniaceae</taxon>
        <taxon>Puccinia</taxon>
    </lineage>
</organism>
<dbReference type="GO" id="GO:0016765">
    <property type="term" value="F:transferase activity, transferring alkyl or aryl (other than methyl) groups"/>
    <property type="evidence" value="ECO:0007669"/>
    <property type="project" value="InterPro"/>
</dbReference>
<reference key="1">
    <citation type="submission" date="2007-01" db="EMBL/GenBank/DDBJ databases">
        <title>The Genome Sequence of Puccinia graminis f. sp. tritici Strain CRL 75-36-700-3.</title>
        <authorList>
            <consortium name="The Broad Institute Genome Sequencing Platform"/>
            <person name="Birren B."/>
            <person name="Lander E."/>
            <person name="Galagan J."/>
            <person name="Nusbaum C."/>
            <person name="Devon K."/>
            <person name="Cuomo C."/>
            <person name="Jaffe D."/>
            <person name="Butler J."/>
            <person name="Alvarez P."/>
            <person name="Gnerre S."/>
            <person name="Grabherr M."/>
            <person name="Mauceli E."/>
            <person name="Brockman W."/>
            <person name="Young S."/>
            <person name="LaButti K."/>
            <person name="Sykes S."/>
            <person name="DeCaprio D."/>
            <person name="Crawford M."/>
            <person name="Koehrsen M."/>
            <person name="Engels R."/>
            <person name="Montgomery P."/>
            <person name="Pearson M."/>
            <person name="Howarth C."/>
            <person name="Larson L."/>
            <person name="White J."/>
            <person name="Zeng Q."/>
            <person name="Kodira C."/>
            <person name="Yandava C."/>
            <person name="Alvarado L."/>
            <person name="O'Leary S."/>
            <person name="Szabo L."/>
            <person name="Dean R."/>
            <person name="Schein J."/>
        </authorList>
    </citation>
    <scope>NUCLEOTIDE SEQUENCE</scope>
    <source>
        <strain>CRL 75-36-700-3</strain>
    </source>
</reference>
<dbReference type="STRING" id="418459.E3K7L5"/>
<dbReference type="Proteomes" id="UP000008783">
    <property type="component" value="Unassembled WGS sequence"/>
</dbReference>
<dbReference type="EMBL" id="DS178275">
    <property type="protein sequence ID" value="EFP80492.1"/>
    <property type="molecule type" value="Genomic_DNA"/>
</dbReference>
<feature type="transmembrane region" description="Helical" evidence="8">
    <location>
        <begin position="41"/>
        <end position="59"/>
    </location>
</feature>
<reference evidence="10" key="2">
    <citation type="journal article" date="2011" name="Proc. Natl. Acad. Sci. U.S.A.">
        <title>Obligate biotrophy features unraveled by the genomic analysis of rust fungi.</title>
        <authorList>
            <person name="Duplessis S."/>
            <person name="Cuomo C.A."/>
            <person name="Lin Y.-C."/>
            <person name="Aerts A."/>
            <person name="Tisserant E."/>
            <person name="Veneault-Fourrey C."/>
            <person name="Joly D.L."/>
            <person name="Hacquard S."/>
            <person name="Amselem J."/>
            <person name="Cantarel B.L."/>
            <person name="Chiu R."/>
            <person name="Coutinho P.M."/>
            <person name="Feau N."/>
            <person name="Field M."/>
            <person name="Frey P."/>
            <person name="Gelhaye E."/>
            <person name="Goldberg J."/>
            <person name="Grabherr M.G."/>
            <person name="Kodira C.D."/>
            <person name="Kohler A."/>
            <person name="Kuees U."/>
            <person name="Lindquist E.A."/>
            <person name="Lucas S.M."/>
            <person name="Mago R."/>
            <person name="Mauceli E."/>
            <person name="Morin E."/>
            <person name="Murat C."/>
            <person name="Pangilinan J.L."/>
            <person name="Park R."/>
            <person name="Pearson M."/>
            <person name="Quesneville H."/>
            <person name="Rouhier N."/>
            <person name="Sakthikumar S."/>
            <person name="Salamov A.A."/>
            <person name="Schmutz J."/>
            <person name="Selles B."/>
            <person name="Shapiro H."/>
            <person name="Tanguay P."/>
            <person name="Tuskan G.A."/>
            <person name="Henrissat B."/>
            <person name="Van de Peer Y."/>
            <person name="Rouze P."/>
            <person name="Ellis J.G."/>
            <person name="Dodds P.N."/>
            <person name="Schein J.E."/>
            <person name="Zhong S."/>
            <person name="Hamelin R.C."/>
            <person name="Grigoriev I.V."/>
            <person name="Szabo L.J."/>
            <person name="Martin F."/>
        </authorList>
    </citation>
    <scope>NUCLEOTIDE SEQUENCE [LARGE SCALE GENOMIC DNA]</scope>
    <source>
        <strain evidence="10">CRL 75-36-700-3 / race SCCL</strain>
    </source>
</reference>
<name>E3K7L5_PUCGT</name>
<comment type="subcellular location">
    <subcellularLocation>
        <location evidence="2">Membrane</location>
        <topology evidence="2">Multi-pass membrane protein</topology>
    </subcellularLocation>
</comment>
<dbReference type="AlphaFoldDB" id="E3K7L5"/>
<dbReference type="GeneID" id="10539503"/>
<evidence type="ECO:0000313" key="10">
    <source>
        <dbReference type="Proteomes" id="UP000008783"/>
    </source>
</evidence>
<proteinExistence type="inferred from homology"/>
<comment type="cofactor">
    <cofactor evidence="1">
        <name>Mg(2+)</name>
        <dbReference type="ChEBI" id="CHEBI:18420"/>
    </cofactor>
</comment>
<evidence type="ECO:0000256" key="3">
    <source>
        <dbReference type="ARBA" id="ARBA00005985"/>
    </source>
</evidence>
<keyword evidence="10" id="KW-1185">Reference proteome</keyword>
<evidence type="ECO:0000256" key="2">
    <source>
        <dbReference type="ARBA" id="ARBA00004141"/>
    </source>
</evidence>
<protein>
    <submittedName>
        <fullName evidence="9">Uncharacterized protein</fullName>
    </submittedName>
</protein>
<dbReference type="InterPro" id="IPR044878">
    <property type="entry name" value="UbiA_sf"/>
</dbReference>
<dbReference type="InterPro" id="IPR000537">
    <property type="entry name" value="UbiA_prenyltransferase"/>
</dbReference>
<dbReference type="PANTHER" id="PTHR11048">
    <property type="entry name" value="PRENYLTRANSFERASES"/>
    <property type="match status" value="1"/>
</dbReference>
<dbReference type="Pfam" id="PF01040">
    <property type="entry name" value="UbiA"/>
    <property type="match status" value="1"/>
</dbReference>
<dbReference type="GO" id="GO:0016020">
    <property type="term" value="C:membrane"/>
    <property type="evidence" value="ECO:0007669"/>
    <property type="project" value="UniProtKB-SubCell"/>
</dbReference>
<evidence type="ECO:0000256" key="8">
    <source>
        <dbReference type="SAM" id="Phobius"/>
    </source>
</evidence>
<dbReference type="KEGG" id="pgr:PGTG_06448"/>
<feature type="transmembrane region" description="Helical" evidence="8">
    <location>
        <begin position="6"/>
        <end position="29"/>
    </location>
</feature>
<evidence type="ECO:0000256" key="1">
    <source>
        <dbReference type="ARBA" id="ARBA00001946"/>
    </source>
</evidence>
<sequence length="136" mass="14859">MLLNSAWAIFPAPAIYTVVLYHSTGAMALDASEKILGCMRLSVVMFLCVLSYRAAGLAWDDLIDRDFDAQVTRSMTRPLPAGDISARQSRRPFKDSYAEAAKSKCLVVLVDGALLYIIFQIGCTIILLQALTGPEV</sequence>
<evidence type="ECO:0000256" key="5">
    <source>
        <dbReference type="ARBA" id="ARBA00022692"/>
    </source>
</evidence>
<dbReference type="PANTHER" id="PTHR11048:SF28">
    <property type="entry name" value="4-HYDROXYBENZOATE POLYPRENYLTRANSFERASE, MITOCHONDRIAL"/>
    <property type="match status" value="1"/>
</dbReference>
<evidence type="ECO:0000256" key="7">
    <source>
        <dbReference type="ARBA" id="ARBA00023136"/>
    </source>
</evidence>
<dbReference type="HOGENOM" id="CLU_1876456_0_0_1"/>
<keyword evidence="5 8" id="KW-0812">Transmembrane</keyword>
<gene>
    <name evidence="9" type="ORF">PGTG_06448</name>
</gene>
<keyword evidence="7 8" id="KW-0472">Membrane</keyword>
<evidence type="ECO:0000313" key="9">
    <source>
        <dbReference type="EMBL" id="EFP80492.1"/>
    </source>
</evidence>
<dbReference type="OrthoDB" id="18170at2759"/>
<dbReference type="InParanoid" id="E3K7L5"/>
<feature type="transmembrane region" description="Helical" evidence="8">
    <location>
        <begin position="113"/>
        <end position="131"/>
    </location>
</feature>
<accession>E3K7L5</accession>
<dbReference type="VEuPathDB" id="FungiDB:PGTG_06448"/>
<evidence type="ECO:0000256" key="6">
    <source>
        <dbReference type="ARBA" id="ARBA00022989"/>
    </source>
</evidence>
<dbReference type="Gene3D" id="1.10.357.140">
    <property type="entry name" value="UbiA prenyltransferase"/>
    <property type="match status" value="1"/>
</dbReference>
<keyword evidence="6 8" id="KW-1133">Transmembrane helix</keyword>
<comment type="similarity">
    <text evidence="3">Belongs to the UbiA prenyltransferase family.</text>
</comment>
<keyword evidence="4" id="KW-0808">Transferase</keyword>
<dbReference type="InterPro" id="IPR039653">
    <property type="entry name" value="Prenyltransferase"/>
</dbReference>
<dbReference type="RefSeq" id="XP_003324911.1">
    <property type="nucleotide sequence ID" value="XM_003324863.1"/>
</dbReference>
<evidence type="ECO:0000256" key="4">
    <source>
        <dbReference type="ARBA" id="ARBA00022679"/>
    </source>
</evidence>